<accession>A0A7V3VTN6</accession>
<dbReference type="InterPro" id="IPR027417">
    <property type="entry name" value="P-loop_NTPase"/>
</dbReference>
<protein>
    <recommendedName>
        <fullName evidence="2">ATP-binding protein</fullName>
    </recommendedName>
</protein>
<name>A0A7V3VTN6_UNCW3</name>
<evidence type="ECO:0000313" key="1">
    <source>
        <dbReference type="EMBL" id="HGE77981.1"/>
    </source>
</evidence>
<evidence type="ECO:0008006" key="2">
    <source>
        <dbReference type="Google" id="ProtNLM"/>
    </source>
</evidence>
<reference evidence="1" key="1">
    <citation type="journal article" date="2020" name="mSystems">
        <title>Genome- and Community-Level Interaction Insights into Carbon Utilization and Element Cycling Functions of Hydrothermarchaeota in Hydrothermal Sediment.</title>
        <authorList>
            <person name="Zhou Z."/>
            <person name="Liu Y."/>
            <person name="Xu W."/>
            <person name="Pan J."/>
            <person name="Luo Z.H."/>
            <person name="Li M."/>
        </authorList>
    </citation>
    <scope>NUCLEOTIDE SEQUENCE [LARGE SCALE GENOMIC DNA]</scope>
    <source>
        <strain evidence="1">SpSt-961</strain>
    </source>
</reference>
<dbReference type="SUPFAM" id="SSF52540">
    <property type="entry name" value="P-loop containing nucleoside triphosphate hydrolases"/>
    <property type="match status" value="1"/>
</dbReference>
<proteinExistence type="predicted"/>
<dbReference type="Pfam" id="PF10923">
    <property type="entry name" value="BrxC_BrxD"/>
    <property type="match status" value="1"/>
</dbReference>
<dbReference type="InterPro" id="IPR021228">
    <property type="entry name" value="BrxD"/>
</dbReference>
<comment type="caution">
    <text evidence="1">The sequence shown here is derived from an EMBL/GenBank/DDBJ whole genome shotgun (WGS) entry which is preliminary data.</text>
</comment>
<dbReference type="Gene3D" id="3.40.50.300">
    <property type="entry name" value="P-loop containing nucleotide triphosphate hydrolases"/>
    <property type="match status" value="1"/>
</dbReference>
<dbReference type="EMBL" id="DTOZ01000078">
    <property type="protein sequence ID" value="HGE77981.1"/>
    <property type="molecule type" value="Genomic_DNA"/>
</dbReference>
<organism evidence="1">
    <name type="scientific">candidate division WOR-3 bacterium</name>
    <dbReference type="NCBI Taxonomy" id="2052148"/>
    <lineage>
        <taxon>Bacteria</taxon>
        <taxon>Bacteria division WOR-3</taxon>
    </lineage>
</organism>
<dbReference type="AlphaFoldDB" id="A0A7V3VTN6"/>
<gene>
    <name evidence="1" type="ORF">ENX68_03140</name>
</gene>
<sequence length="450" mass="52930">MWILPARLFAHVLQKSFVKKRKKLNTKNFNIVIHNIFGEGIVLETRWDGIESRVKFRSGLCLWLPTKWLKPLQIEERELDRVSSRRLIEAFRLGVVPHQDIEYFTFGRAYEVDLFQKALNNLKNGCGGVFLIEGEYGAGKTHLAEYLHHLSLKQGFATAYCELHIQETPPYRPKKIYHEIVYSLRYIKDGCEKGFRDLLHEATKLDIRDHCFFTPVLKKIKDMEDNDLHSEVFYQWIEGESTKEYATDPESPYRVRGGQRIPALYDFSTAADFYNYILSGLSYIANRLGLGGLVLIIDEFEEINHIWEYNLQEKGMQFLEGLVRIALNDESLKKIDNSMLHNQVRPTPYAYKETYILLMLATTPEEDQRITRFIKNRVIIRRFSRAEFELIFDELLRVYKTAYPDFVIEEEKAINILNSAYKKYNGELRRFIKYSVEAFDLVRFARPSTP</sequence>